<name>A0AAE3W4P7_9ACTN</name>
<dbReference type="SUPFAM" id="SSF103481">
    <property type="entry name" value="Multidrug resistance efflux transporter EmrE"/>
    <property type="match status" value="2"/>
</dbReference>
<evidence type="ECO:0000313" key="10">
    <source>
        <dbReference type="Proteomes" id="UP001240236"/>
    </source>
</evidence>
<evidence type="ECO:0000256" key="2">
    <source>
        <dbReference type="ARBA" id="ARBA00007362"/>
    </source>
</evidence>
<keyword evidence="5 7" id="KW-1133">Transmembrane helix</keyword>
<dbReference type="AlphaFoldDB" id="A0AAE3W4P7"/>
<keyword evidence="4 7" id="KW-0812">Transmembrane</keyword>
<dbReference type="PANTHER" id="PTHR32322:SF18">
    <property type="entry name" value="S-ADENOSYLMETHIONINE_S-ADENOSYLHOMOCYSTEINE TRANSPORTER"/>
    <property type="match status" value="1"/>
</dbReference>
<feature type="transmembrane region" description="Helical" evidence="7">
    <location>
        <begin position="202"/>
        <end position="223"/>
    </location>
</feature>
<feature type="domain" description="EamA" evidence="8">
    <location>
        <begin position="230"/>
        <end position="364"/>
    </location>
</feature>
<evidence type="ECO:0000256" key="7">
    <source>
        <dbReference type="SAM" id="Phobius"/>
    </source>
</evidence>
<keyword evidence="3" id="KW-1003">Cell membrane</keyword>
<dbReference type="PANTHER" id="PTHR32322">
    <property type="entry name" value="INNER MEMBRANE TRANSPORTER"/>
    <property type="match status" value="1"/>
</dbReference>
<evidence type="ECO:0000256" key="4">
    <source>
        <dbReference type="ARBA" id="ARBA00022692"/>
    </source>
</evidence>
<feature type="transmembrane region" description="Helical" evidence="7">
    <location>
        <begin position="349"/>
        <end position="368"/>
    </location>
</feature>
<keyword evidence="10" id="KW-1185">Reference proteome</keyword>
<feature type="transmembrane region" description="Helical" evidence="7">
    <location>
        <begin position="261"/>
        <end position="283"/>
    </location>
</feature>
<feature type="transmembrane region" description="Helical" evidence="7">
    <location>
        <begin position="146"/>
        <end position="167"/>
    </location>
</feature>
<evidence type="ECO:0000256" key="6">
    <source>
        <dbReference type="ARBA" id="ARBA00023136"/>
    </source>
</evidence>
<feature type="transmembrane region" description="Helical" evidence="7">
    <location>
        <begin position="229"/>
        <end position="249"/>
    </location>
</feature>
<reference evidence="9 10" key="1">
    <citation type="submission" date="2023-07" db="EMBL/GenBank/DDBJ databases">
        <title>Sequencing the genomes of 1000 actinobacteria strains.</title>
        <authorList>
            <person name="Klenk H.-P."/>
        </authorList>
    </citation>
    <scope>NUCLEOTIDE SEQUENCE [LARGE SCALE GENOMIC DNA]</scope>
    <source>
        <strain evidence="9 10">DSM 44709</strain>
    </source>
</reference>
<keyword evidence="6 7" id="KW-0472">Membrane</keyword>
<dbReference type="Proteomes" id="UP001240236">
    <property type="component" value="Unassembled WGS sequence"/>
</dbReference>
<dbReference type="InterPro" id="IPR000620">
    <property type="entry name" value="EamA_dom"/>
</dbReference>
<organism evidence="9 10">
    <name type="scientific">Catenuloplanes indicus</name>
    <dbReference type="NCBI Taxonomy" id="137267"/>
    <lineage>
        <taxon>Bacteria</taxon>
        <taxon>Bacillati</taxon>
        <taxon>Actinomycetota</taxon>
        <taxon>Actinomycetes</taxon>
        <taxon>Micromonosporales</taxon>
        <taxon>Micromonosporaceae</taxon>
        <taxon>Catenuloplanes</taxon>
    </lineage>
</organism>
<feature type="transmembrane region" description="Helical" evidence="7">
    <location>
        <begin position="173"/>
        <end position="195"/>
    </location>
</feature>
<accession>A0AAE3W4P7</accession>
<protein>
    <submittedName>
        <fullName evidence="9">DME family drug/metabolite transporter</fullName>
    </submittedName>
</protein>
<dbReference type="Gene3D" id="1.10.3730.20">
    <property type="match status" value="1"/>
</dbReference>
<feature type="transmembrane region" description="Helical" evidence="7">
    <location>
        <begin position="59"/>
        <end position="75"/>
    </location>
</feature>
<dbReference type="EMBL" id="JAUSUZ010000001">
    <property type="protein sequence ID" value="MDQ0369230.1"/>
    <property type="molecule type" value="Genomic_DNA"/>
</dbReference>
<feature type="transmembrane region" description="Helical" evidence="7">
    <location>
        <begin position="323"/>
        <end position="343"/>
    </location>
</feature>
<gene>
    <name evidence="9" type="ORF">J2S42_005899</name>
</gene>
<feature type="transmembrane region" description="Helical" evidence="7">
    <location>
        <begin position="295"/>
        <end position="316"/>
    </location>
</feature>
<comment type="caution">
    <text evidence="9">The sequence shown here is derived from an EMBL/GenBank/DDBJ whole genome shotgun (WGS) entry which is preliminary data.</text>
</comment>
<proteinExistence type="inferred from homology"/>
<dbReference type="Pfam" id="PF00892">
    <property type="entry name" value="EamA"/>
    <property type="match status" value="1"/>
</dbReference>
<dbReference type="GO" id="GO:0005886">
    <property type="term" value="C:plasma membrane"/>
    <property type="evidence" value="ECO:0007669"/>
    <property type="project" value="UniProtKB-SubCell"/>
</dbReference>
<dbReference type="InterPro" id="IPR050638">
    <property type="entry name" value="AA-Vitamin_Transporters"/>
</dbReference>
<dbReference type="RefSeq" id="WP_307244310.1">
    <property type="nucleotide sequence ID" value="NZ_JAUSUZ010000001.1"/>
</dbReference>
<dbReference type="InterPro" id="IPR037185">
    <property type="entry name" value="EmrE-like"/>
</dbReference>
<sequence>MSIDTSAPASVASPAARGTNPLWRGMALIALAAVAWGTGGAVAAVLYRTGGLGPIAVSYWRFVIGALALAGYLATRTARHRASARRASARDEHGEAGLAVTDGYAAFHGGAGPAVAAHGDARRAAAHGDARRAGAASARRRRFRRLLMAVATGVGLAVYQSAFYVSIAETGLAVATVVTLGAGPILIAVGARVLLAERLGHAGAAAITLALAGLVALSLDSGATGPNPALGITCALFSAFGYAVVTLIGRTADGAGDPFRTSLTGFLVGGVVLTPFALAEGVLPSAAGLPVTIGWLLYLGVVASALAYGLFFAGLAQVSATTAAVVTLLEPVAAALLAVVFLGERLTPAVLTGMLLLLGAVAALAYPARR</sequence>
<evidence type="ECO:0000313" key="9">
    <source>
        <dbReference type="EMBL" id="MDQ0369230.1"/>
    </source>
</evidence>
<comment type="similarity">
    <text evidence="2">Belongs to the EamA transporter family.</text>
</comment>
<feature type="transmembrane region" description="Helical" evidence="7">
    <location>
        <begin position="27"/>
        <end position="47"/>
    </location>
</feature>
<evidence type="ECO:0000259" key="8">
    <source>
        <dbReference type="Pfam" id="PF00892"/>
    </source>
</evidence>
<evidence type="ECO:0000256" key="1">
    <source>
        <dbReference type="ARBA" id="ARBA00004651"/>
    </source>
</evidence>
<evidence type="ECO:0000256" key="3">
    <source>
        <dbReference type="ARBA" id="ARBA00022475"/>
    </source>
</evidence>
<evidence type="ECO:0000256" key="5">
    <source>
        <dbReference type="ARBA" id="ARBA00022989"/>
    </source>
</evidence>
<comment type="subcellular location">
    <subcellularLocation>
        <location evidence="1">Cell membrane</location>
        <topology evidence="1">Multi-pass membrane protein</topology>
    </subcellularLocation>
</comment>